<reference evidence="4" key="2">
    <citation type="submission" date="2018-04" db="EMBL/GenBank/DDBJ databases">
        <title>Complete genome sequence of Sulfodiicoccus acidiphilus strain HS-1.</title>
        <authorList>
            <person name="Sakai H.D."/>
            <person name="Kurosawa N."/>
        </authorList>
    </citation>
    <scope>NUCLEOTIDE SEQUENCE [LARGE SCALE GENOMIC DNA]</scope>
    <source>
        <strain evidence="4">HS-1</strain>
    </source>
</reference>
<dbReference type="GO" id="GO:0097367">
    <property type="term" value="F:carbohydrate derivative binding"/>
    <property type="evidence" value="ECO:0007669"/>
    <property type="project" value="InterPro"/>
</dbReference>
<dbReference type="Proteomes" id="UP000616143">
    <property type="component" value="Unassembled WGS sequence"/>
</dbReference>
<evidence type="ECO:0000313" key="3">
    <source>
        <dbReference type="EMBL" id="GGT92663.1"/>
    </source>
</evidence>
<evidence type="ECO:0000259" key="1">
    <source>
        <dbReference type="PROSITE" id="PS51464"/>
    </source>
</evidence>
<reference evidence="2" key="3">
    <citation type="journal article" date="2019" name="BMC Res. Notes">
        <title>Complete genome sequence of the Sulfodiicoccus acidiphilus strain HS-1T, the first crenarchaeon that lacks polB3, isolated from an acidic hot spring in Ohwaku-dani, Hakone, Japan.</title>
        <authorList>
            <person name="Sakai H.D."/>
            <person name="Kurosawa N."/>
        </authorList>
    </citation>
    <scope>NUCLEOTIDE SEQUENCE</scope>
    <source>
        <strain evidence="2">HS-1</strain>
    </source>
</reference>
<dbReference type="InterPro" id="IPR050099">
    <property type="entry name" value="SIS_GmhA/DiaA_subfam"/>
</dbReference>
<dbReference type="AlphaFoldDB" id="A0A348B5Q4"/>
<accession>A0A348B5Q4</accession>
<protein>
    <recommendedName>
        <fullName evidence="1">SIS domain-containing protein</fullName>
    </recommendedName>
</protein>
<dbReference type="InterPro" id="IPR001347">
    <property type="entry name" value="SIS_dom"/>
</dbReference>
<reference evidence="3" key="4">
    <citation type="submission" date="2020-09" db="EMBL/GenBank/DDBJ databases">
        <authorList>
            <person name="Sun Q."/>
            <person name="Ohkuma M."/>
        </authorList>
    </citation>
    <scope>NUCLEOTIDE SEQUENCE</scope>
    <source>
        <strain evidence="3">JCM 31740</strain>
    </source>
</reference>
<dbReference type="EMBL" id="AP018553">
    <property type="protein sequence ID" value="BBD73506.1"/>
    <property type="molecule type" value="Genomic_DNA"/>
</dbReference>
<dbReference type="PANTHER" id="PTHR30390:SF6">
    <property type="entry name" value="DNAA INITIATOR-ASSOCIATING PROTEIN DIAA"/>
    <property type="match status" value="1"/>
</dbReference>
<dbReference type="Proteomes" id="UP000276741">
    <property type="component" value="Chromosome"/>
</dbReference>
<reference evidence="3" key="1">
    <citation type="journal article" date="2014" name="Int. J. Syst. Evol. Microbiol.">
        <title>Complete genome sequence of Corynebacterium casei LMG S-19264T (=DSM 44701T), isolated from a smear-ripened cheese.</title>
        <authorList>
            <consortium name="US DOE Joint Genome Institute (JGI-PGF)"/>
            <person name="Walter F."/>
            <person name="Albersmeier A."/>
            <person name="Kalinowski J."/>
            <person name="Ruckert C."/>
        </authorList>
    </citation>
    <scope>NUCLEOTIDE SEQUENCE</scope>
    <source>
        <strain evidence="3">JCM 31740</strain>
    </source>
</reference>
<proteinExistence type="predicted"/>
<evidence type="ECO:0000313" key="2">
    <source>
        <dbReference type="EMBL" id="BBD73506.1"/>
    </source>
</evidence>
<dbReference type="KEGG" id="sacd:HS1genome_1895"/>
<sequence>MREFPLLTTWIPLSSSSLFPPKSSLSQCTSTPILTNLVAVSRSPSSAPPALGWEGSLWFTISISGKSKSVLNGMKAAREIGAKVVGITGAKSDLMCGLSDVCVKVPSTSTPRIQEVHEVVYHVVSELVEAELAQGARG</sequence>
<dbReference type="EMBL" id="BMQS01000006">
    <property type="protein sequence ID" value="GGT92663.1"/>
    <property type="molecule type" value="Genomic_DNA"/>
</dbReference>
<dbReference type="GO" id="GO:1901135">
    <property type="term" value="P:carbohydrate derivative metabolic process"/>
    <property type="evidence" value="ECO:0007669"/>
    <property type="project" value="InterPro"/>
</dbReference>
<dbReference type="PANTHER" id="PTHR30390">
    <property type="entry name" value="SEDOHEPTULOSE 7-PHOSPHATE ISOMERASE / DNAA INITIATOR-ASSOCIATING FACTOR FOR REPLICATION INITIATION"/>
    <property type="match status" value="1"/>
</dbReference>
<evidence type="ECO:0000313" key="4">
    <source>
        <dbReference type="Proteomes" id="UP000276741"/>
    </source>
</evidence>
<dbReference type="PROSITE" id="PS51464">
    <property type="entry name" value="SIS"/>
    <property type="match status" value="1"/>
</dbReference>
<keyword evidence="4" id="KW-1185">Reference proteome</keyword>
<gene>
    <name evidence="3" type="ORF">GCM10007116_08040</name>
    <name evidence="2" type="ORF">HS1genome_1895</name>
</gene>
<feature type="domain" description="SIS" evidence="1">
    <location>
        <begin position="1"/>
        <end position="138"/>
    </location>
</feature>
<name>A0A348B5Q4_9CREN</name>
<organism evidence="2 4">
    <name type="scientific">Sulfodiicoccus acidiphilus</name>
    <dbReference type="NCBI Taxonomy" id="1670455"/>
    <lineage>
        <taxon>Archaea</taxon>
        <taxon>Thermoproteota</taxon>
        <taxon>Thermoprotei</taxon>
        <taxon>Sulfolobales</taxon>
        <taxon>Sulfolobaceae</taxon>
        <taxon>Sulfodiicoccus</taxon>
    </lineage>
</organism>
<dbReference type="SUPFAM" id="SSF53697">
    <property type="entry name" value="SIS domain"/>
    <property type="match status" value="1"/>
</dbReference>
<dbReference type="InterPro" id="IPR046348">
    <property type="entry name" value="SIS_dom_sf"/>
</dbReference>
<dbReference type="Gene3D" id="3.40.50.10490">
    <property type="entry name" value="Glucose-6-phosphate isomerase like protein, domain 1"/>
    <property type="match status" value="1"/>
</dbReference>